<sequence>MTTTFLSSGDLIVDRRAHYAQMLAEAGEFSSAADLMEQALNDAPGWAAGWMMAGDYHLKADALGRAIAAWQRAAEHDPAGTLGAQMHLAAHGVGEVEPQAQAAYVEALFDQYAGHFEEALLQKLDYIVPGRLADLVGGTMEELGIEGFARGLDLGCGTGLMGERLRHVVSHLSGVDISAAMVAETQGKGIYDGVERAELLDFLGAQGRIADIVTAADVFMYCPALPPIFALVSQVLRPGGIFAFSVERHDGADSQWLQASLRFAHNGEAIRAALDEAGLDIVRVSEETIRRDRGQPVTGLLFVARKPENIEGLEVSDIDLGVEMPVVPIN</sequence>
<protein>
    <submittedName>
        <fullName evidence="2">Methyltransferase domain-containing protein</fullName>
    </submittedName>
</protein>
<dbReference type="InterPro" id="IPR029063">
    <property type="entry name" value="SAM-dependent_MTases_sf"/>
</dbReference>
<dbReference type="GO" id="GO:0008168">
    <property type="term" value="F:methyltransferase activity"/>
    <property type="evidence" value="ECO:0007669"/>
    <property type="project" value="UniProtKB-KW"/>
</dbReference>
<dbReference type="RefSeq" id="WP_338609768.1">
    <property type="nucleotide sequence ID" value="NZ_CP146275.1"/>
</dbReference>
<dbReference type="SUPFAM" id="SSF53335">
    <property type="entry name" value="S-adenosyl-L-methionine-dependent methyltransferases"/>
    <property type="match status" value="1"/>
</dbReference>
<dbReference type="Proteomes" id="UP001369958">
    <property type="component" value="Chromosome"/>
</dbReference>
<proteinExistence type="predicted"/>
<dbReference type="Gene3D" id="3.40.50.150">
    <property type="entry name" value="Vaccinia Virus protein VP39"/>
    <property type="match status" value="1"/>
</dbReference>
<dbReference type="Pfam" id="PF08241">
    <property type="entry name" value="Methyltransf_11"/>
    <property type="match status" value="1"/>
</dbReference>
<dbReference type="GO" id="GO:0032259">
    <property type="term" value="P:methylation"/>
    <property type="evidence" value="ECO:0007669"/>
    <property type="project" value="UniProtKB-KW"/>
</dbReference>
<evidence type="ECO:0000313" key="2">
    <source>
        <dbReference type="EMBL" id="WWT34026.1"/>
    </source>
</evidence>
<dbReference type="EMBL" id="CP146275">
    <property type="protein sequence ID" value="WWT34026.1"/>
    <property type="molecule type" value="Genomic_DNA"/>
</dbReference>
<dbReference type="InterPro" id="IPR013216">
    <property type="entry name" value="Methyltransf_11"/>
</dbReference>
<dbReference type="Gene3D" id="1.25.40.10">
    <property type="entry name" value="Tetratricopeptide repeat domain"/>
    <property type="match status" value="1"/>
</dbReference>
<keyword evidence="2" id="KW-0489">Methyltransferase</keyword>
<accession>A0ABZ2I7W1</accession>
<feature type="domain" description="Methyltransferase type 11" evidence="1">
    <location>
        <begin position="152"/>
        <end position="244"/>
    </location>
</feature>
<reference evidence="2 3" key="1">
    <citation type="submission" date="2024-02" db="EMBL/GenBank/DDBJ databases">
        <title>Complete genome sequence of Pelagibacterium nitratireducens ZH15.</title>
        <authorList>
            <person name="Zhao L.H."/>
        </authorList>
    </citation>
    <scope>NUCLEOTIDE SEQUENCE [LARGE SCALE GENOMIC DNA]</scope>
    <source>
        <strain evidence="2 3">ZH15</strain>
    </source>
</reference>
<keyword evidence="3" id="KW-1185">Reference proteome</keyword>
<keyword evidence="2" id="KW-0808">Transferase</keyword>
<organism evidence="2 3">
    <name type="scientific">Pelagibacterium nitratireducens</name>
    <dbReference type="NCBI Taxonomy" id="1046114"/>
    <lineage>
        <taxon>Bacteria</taxon>
        <taxon>Pseudomonadati</taxon>
        <taxon>Pseudomonadota</taxon>
        <taxon>Alphaproteobacteria</taxon>
        <taxon>Hyphomicrobiales</taxon>
        <taxon>Devosiaceae</taxon>
        <taxon>Pelagibacterium</taxon>
    </lineage>
</organism>
<dbReference type="InterPro" id="IPR011990">
    <property type="entry name" value="TPR-like_helical_dom_sf"/>
</dbReference>
<evidence type="ECO:0000313" key="3">
    <source>
        <dbReference type="Proteomes" id="UP001369958"/>
    </source>
</evidence>
<dbReference type="PANTHER" id="PTHR43861">
    <property type="entry name" value="TRANS-ACONITATE 2-METHYLTRANSFERASE-RELATED"/>
    <property type="match status" value="1"/>
</dbReference>
<dbReference type="CDD" id="cd02440">
    <property type="entry name" value="AdoMet_MTases"/>
    <property type="match status" value="1"/>
</dbReference>
<name>A0ABZ2I7W1_9HYPH</name>
<dbReference type="SUPFAM" id="SSF48452">
    <property type="entry name" value="TPR-like"/>
    <property type="match status" value="1"/>
</dbReference>
<gene>
    <name evidence="2" type="ORF">V6617_06070</name>
</gene>
<evidence type="ECO:0000259" key="1">
    <source>
        <dbReference type="Pfam" id="PF08241"/>
    </source>
</evidence>